<comment type="caution">
    <text evidence="1">The sequence shown here is derived from an EMBL/GenBank/DDBJ whole genome shotgun (WGS) entry which is preliminary data.</text>
</comment>
<accession>A0ABU2M2U4</accession>
<dbReference type="EMBL" id="JAVREP010000001">
    <property type="protein sequence ID" value="MDT0326970.1"/>
    <property type="molecule type" value="Genomic_DNA"/>
</dbReference>
<sequence>MPDSTVPDAVPPGLRTLSHIIGLHHFGWVVRVLTRAVPERQWAAYDRAPLTAEEIACGLRTALFAPAVAALELSPAAESAYRERAGW</sequence>
<gene>
    <name evidence="1" type="ORF">RM479_00930</name>
</gene>
<organism evidence="1 2">
    <name type="scientific">Nocardiopsis lambiniae</name>
    <dbReference type="NCBI Taxonomy" id="3075539"/>
    <lineage>
        <taxon>Bacteria</taxon>
        <taxon>Bacillati</taxon>
        <taxon>Actinomycetota</taxon>
        <taxon>Actinomycetes</taxon>
        <taxon>Streptosporangiales</taxon>
        <taxon>Nocardiopsidaceae</taxon>
        <taxon>Nocardiopsis</taxon>
    </lineage>
</organism>
<dbReference type="Proteomes" id="UP001183390">
    <property type="component" value="Unassembled WGS sequence"/>
</dbReference>
<evidence type="ECO:0000313" key="2">
    <source>
        <dbReference type="Proteomes" id="UP001183390"/>
    </source>
</evidence>
<reference evidence="2" key="1">
    <citation type="submission" date="2023-07" db="EMBL/GenBank/DDBJ databases">
        <title>30 novel species of actinomycetes from the DSMZ collection.</title>
        <authorList>
            <person name="Nouioui I."/>
        </authorList>
    </citation>
    <scope>NUCLEOTIDE SEQUENCE [LARGE SCALE GENOMIC DNA]</scope>
    <source>
        <strain evidence="2">DSM 44743</strain>
    </source>
</reference>
<evidence type="ECO:0000313" key="1">
    <source>
        <dbReference type="EMBL" id="MDT0326970.1"/>
    </source>
</evidence>
<name>A0ABU2M2U4_9ACTN</name>
<dbReference type="RefSeq" id="WP_311509757.1">
    <property type="nucleotide sequence ID" value="NZ_JAVREP010000001.1"/>
</dbReference>
<protein>
    <submittedName>
        <fullName evidence="1">Uncharacterized protein</fullName>
    </submittedName>
</protein>
<proteinExistence type="predicted"/>
<keyword evidence="2" id="KW-1185">Reference proteome</keyword>